<evidence type="ECO:0000256" key="1">
    <source>
        <dbReference type="SAM" id="SignalP"/>
    </source>
</evidence>
<proteinExistence type="predicted"/>
<keyword evidence="4" id="KW-1185">Reference proteome</keyword>
<feature type="signal peptide" evidence="1">
    <location>
        <begin position="1"/>
        <end position="19"/>
    </location>
</feature>
<gene>
    <name evidence="3" type="ORF">IWH25_04010</name>
</gene>
<evidence type="ECO:0000313" key="3">
    <source>
        <dbReference type="EMBL" id="QRJ64527.1"/>
    </source>
</evidence>
<accession>A0A974SQB7</accession>
<sequence length="150" mass="16362">MRKAIFGLALLAASVGAFPQDVGMVSRESKYSVVETADRLEKAIQASGTYKIFLRMDHAANAKEVGASLRPSQLILFGNPKGGAPLLAEAPTLGLDLPNRALVWEDAAGKVWLTYNDVRQTLGRHGVKRSDEQLKVIDDRQKVLFDKAVD</sequence>
<keyword evidence="1" id="KW-0732">Signal</keyword>
<dbReference type="InterPro" id="IPR035923">
    <property type="entry name" value="TT1751-like_sf"/>
</dbReference>
<dbReference type="RefSeq" id="WP_203388073.1">
    <property type="nucleotide sequence ID" value="NZ_CP064781.1"/>
</dbReference>
<dbReference type="Gene3D" id="3.30.310.70">
    <property type="entry name" value="TT1751-like domain"/>
    <property type="match status" value="1"/>
</dbReference>
<name>A0A974SQB7_9RHOO</name>
<organism evidence="3 4">
    <name type="scientific">Azospira restricta</name>
    <dbReference type="NCBI Taxonomy" id="404405"/>
    <lineage>
        <taxon>Bacteria</taxon>
        <taxon>Pseudomonadati</taxon>
        <taxon>Pseudomonadota</taxon>
        <taxon>Betaproteobacteria</taxon>
        <taxon>Rhodocyclales</taxon>
        <taxon>Rhodocyclaceae</taxon>
        <taxon>Azospira</taxon>
    </lineage>
</organism>
<evidence type="ECO:0000259" key="2">
    <source>
        <dbReference type="Pfam" id="PF03625"/>
    </source>
</evidence>
<feature type="chain" id="PRO_5037340034" evidence="1">
    <location>
        <begin position="20"/>
        <end position="150"/>
    </location>
</feature>
<evidence type="ECO:0000313" key="4">
    <source>
        <dbReference type="Proteomes" id="UP000663444"/>
    </source>
</evidence>
<feature type="domain" description="DUF302" evidence="2">
    <location>
        <begin position="56"/>
        <end position="117"/>
    </location>
</feature>
<dbReference type="PANTHER" id="PTHR38342">
    <property type="entry name" value="SLR5037 PROTEIN"/>
    <property type="match status" value="1"/>
</dbReference>
<reference evidence="3" key="1">
    <citation type="submission" date="2020-11" db="EMBL/GenBank/DDBJ databases">
        <title>Azospira restricta DSM 18626 genome sequence.</title>
        <authorList>
            <person name="Moe W.M."/>
        </authorList>
    </citation>
    <scope>NUCLEOTIDE SEQUENCE</scope>
    <source>
        <strain evidence="3">DSM 18626</strain>
    </source>
</reference>
<dbReference type="Pfam" id="PF03625">
    <property type="entry name" value="DUF302"/>
    <property type="match status" value="1"/>
</dbReference>
<dbReference type="SUPFAM" id="SSF103247">
    <property type="entry name" value="TT1751-like"/>
    <property type="match status" value="1"/>
</dbReference>
<dbReference type="KEGG" id="ares:IWH25_04010"/>
<dbReference type="EMBL" id="CP064781">
    <property type="protein sequence ID" value="QRJ64527.1"/>
    <property type="molecule type" value="Genomic_DNA"/>
</dbReference>
<dbReference type="CDD" id="cd14797">
    <property type="entry name" value="DUF302"/>
    <property type="match status" value="1"/>
</dbReference>
<dbReference type="PANTHER" id="PTHR38342:SF2">
    <property type="entry name" value="INNER MEMBRANE OR EXPORTED"/>
    <property type="match status" value="1"/>
</dbReference>
<dbReference type="AlphaFoldDB" id="A0A974SQB7"/>
<dbReference type="Proteomes" id="UP000663444">
    <property type="component" value="Chromosome"/>
</dbReference>
<dbReference type="InterPro" id="IPR005180">
    <property type="entry name" value="DUF302"/>
</dbReference>
<protein>
    <submittedName>
        <fullName evidence="3">DUF302 domain-containing protein</fullName>
    </submittedName>
</protein>